<dbReference type="Proteomes" id="UP000488956">
    <property type="component" value="Unassembled WGS sequence"/>
</dbReference>
<evidence type="ECO:0000313" key="4">
    <source>
        <dbReference type="EMBL" id="KAE9104961.1"/>
    </source>
</evidence>
<evidence type="ECO:0000313" key="6">
    <source>
        <dbReference type="EMBL" id="KAE9142255.1"/>
    </source>
</evidence>
<feature type="transmembrane region" description="Helical" evidence="1">
    <location>
        <begin position="234"/>
        <end position="251"/>
    </location>
</feature>
<dbReference type="Proteomes" id="UP000441208">
    <property type="component" value="Unassembled WGS sequence"/>
</dbReference>
<dbReference type="OrthoDB" id="5402974at2759"/>
<feature type="transmembrane region" description="Helical" evidence="1">
    <location>
        <begin position="282"/>
        <end position="302"/>
    </location>
</feature>
<evidence type="ECO:0000313" key="15">
    <source>
        <dbReference type="Proteomes" id="UP000440367"/>
    </source>
</evidence>
<evidence type="ECO:0000313" key="16">
    <source>
        <dbReference type="Proteomes" id="UP000440732"/>
    </source>
</evidence>
<feature type="transmembrane region" description="Helical" evidence="1">
    <location>
        <begin position="424"/>
        <end position="450"/>
    </location>
</feature>
<dbReference type="Proteomes" id="UP000429523">
    <property type="component" value="Unassembled WGS sequence"/>
</dbReference>
<dbReference type="PANTHER" id="PTHR31970:SF9">
    <property type="entry name" value="MOLYBDATE TRANSPORTER 2"/>
    <property type="match status" value="1"/>
</dbReference>
<evidence type="ECO:0000313" key="18">
    <source>
        <dbReference type="Proteomes" id="UP000460718"/>
    </source>
</evidence>
<evidence type="ECO:0000313" key="20">
    <source>
        <dbReference type="Proteomes" id="UP000486351"/>
    </source>
</evidence>
<dbReference type="GO" id="GO:0015098">
    <property type="term" value="F:molybdate ion transmembrane transporter activity"/>
    <property type="evidence" value="ECO:0007669"/>
    <property type="project" value="InterPro"/>
</dbReference>
<name>A0A6A3EZ16_9STRA</name>
<comment type="caution">
    <text evidence="2">The sequence shown here is derived from an EMBL/GenBank/DDBJ whole genome shotgun (WGS) entry which is preliminary data.</text>
</comment>
<dbReference type="EMBL" id="QXFZ01000782">
    <property type="protein sequence ID" value="KAE9104961.1"/>
    <property type="molecule type" value="Genomic_DNA"/>
</dbReference>
<organism evidence="2 12">
    <name type="scientific">Phytophthora fragariae</name>
    <dbReference type="NCBI Taxonomy" id="53985"/>
    <lineage>
        <taxon>Eukaryota</taxon>
        <taxon>Sar</taxon>
        <taxon>Stramenopiles</taxon>
        <taxon>Oomycota</taxon>
        <taxon>Peronosporomycetes</taxon>
        <taxon>Peronosporales</taxon>
        <taxon>Peronosporaceae</taxon>
        <taxon>Phytophthora</taxon>
    </lineage>
</organism>
<dbReference type="Proteomes" id="UP000433483">
    <property type="component" value="Unassembled WGS sequence"/>
</dbReference>
<evidence type="ECO:0000313" key="11">
    <source>
        <dbReference type="EMBL" id="KAE9336795.1"/>
    </source>
</evidence>
<evidence type="ECO:0000313" key="2">
    <source>
        <dbReference type="EMBL" id="KAE8935258.1"/>
    </source>
</evidence>
<evidence type="ECO:0000313" key="12">
    <source>
        <dbReference type="Proteomes" id="UP000429523"/>
    </source>
</evidence>
<dbReference type="Pfam" id="PF16983">
    <property type="entry name" value="MFS_MOT1"/>
    <property type="match status" value="2"/>
</dbReference>
<feature type="transmembrane region" description="Helical" evidence="1">
    <location>
        <begin position="205"/>
        <end position="227"/>
    </location>
</feature>
<evidence type="ECO:0000313" key="5">
    <source>
        <dbReference type="EMBL" id="KAE9105019.1"/>
    </source>
</evidence>
<dbReference type="EMBL" id="QXFW01000599">
    <property type="protein sequence ID" value="KAE9007671.1"/>
    <property type="molecule type" value="Genomic_DNA"/>
</dbReference>
<dbReference type="EMBL" id="QXGE01000740">
    <property type="protein sequence ID" value="KAE9304678.1"/>
    <property type="molecule type" value="Genomic_DNA"/>
</dbReference>
<dbReference type="Proteomes" id="UP000460718">
    <property type="component" value="Unassembled WGS sequence"/>
</dbReference>
<feature type="transmembrane region" description="Helical" evidence="1">
    <location>
        <begin position="61"/>
        <end position="81"/>
    </location>
</feature>
<dbReference type="Proteomes" id="UP000437068">
    <property type="component" value="Unassembled WGS sequence"/>
</dbReference>
<accession>A0A6A3EZ16</accession>
<dbReference type="EMBL" id="QXFY01000736">
    <property type="protein sequence ID" value="KAE9336795.1"/>
    <property type="molecule type" value="Genomic_DNA"/>
</dbReference>
<keyword evidence="1" id="KW-0472">Membrane</keyword>
<evidence type="ECO:0000313" key="3">
    <source>
        <dbReference type="EMBL" id="KAE9007671.1"/>
    </source>
</evidence>
<keyword evidence="1" id="KW-0812">Transmembrane</keyword>
<reference evidence="12 13" key="1">
    <citation type="submission" date="2018-08" db="EMBL/GenBank/DDBJ databases">
        <title>Genomic investigation of the strawberry pathogen Phytophthora fragariae indicates pathogenicity is determined by transcriptional variation in three key races.</title>
        <authorList>
            <person name="Adams T.M."/>
            <person name="Armitage A.D."/>
            <person name="Sobczyk M.K."/>
            <person name="Bates H.J."/>
            <person name="Dunwell J.M."/>
            <person name="Nellist C.F."/>
            <person name="Harrison R.J."/>
        </authorList>
    </citation>
    <scope>NUCLEOTIDE SEQUENCE [LARGE SCALE GENOMIC DNA]</scope>
    <source>
        <strain evidence="10 14">A4</strain>
        <strain evidence="9 15">BC-1</strain>
        <strain evidence="8 19">BC-23</strain>
        <strain evidence="7 13">NOV-27</strain>
        <strain evidence="6 16">NOV-5</strain>
        <strain evidence="4 17">NOV-71</strain>
        <strain evidence="11 20">NOV-77</strain>
        <strain evidence="2 12">NOV-9</strain>
        <strain evidence="5 21">ONT-3</strain>
        <strain evidence="3 18">SCRP245</strain>
    </source>
</reference>
<dbReference type="Proteomes" id="UP000486351">
    <property type="component" value="Unassembled WGS sequence"/>
</dbReference>
<dbReference type="EMBL" id="QXGB01000749">
    <property type="protein sequence ID" value="KAE9205251.1"/>
    <property type="molecule type" value="Genomic_DNA"/>
</dbReference>
<evidence type="ECO:0000313" key="10">
    <source>
        <dbReference type="EMBL" id="KAE9304678.1"/>
    </source>
</evidence>
<keyword evidence="13" id="KW-1185">Reference proteome</keyword>
<feature type="transmembrane region" description="Helical" evidence="1">
    <location>
        <begin position="361"/>
        <end position="384"/>
    </location>
</feature>
<evidence type="ECO:0000313" key="21">
    <source>
        <dbReference type="Proteomes" id="UP000488956"/>
    </source>
</evidence>
<proteinExistence type="predicted"/>
<dbReference type="EMBL" id="QXGD01000821">
    <property type="protein sequence ID" value="KAE9223402.1"/>
    <property type="molecule type" value="Genomic_DNA"/>
</dbReference>
<dbReference type="EMBL" id="QXGF01000823">
    <property type="protein sequence ID" value="KAE8935258.1"/>
    <property type="molecule type" value="Genomic_DNA"/>
</dbReference>
<feature type="transmembrane region" description="Helical" evidence="1">
    <location>
        <begin position="391"/>
        <end position="412"/>
    </location>
</feature>
<dbReference type="EMBL" id="QXGA01000719">
    <property type="protein sequence ID" value="KAE9142255.1"/>
    <property type="molecule type" value="Genomic_DNA"/>
</dbReference>
<evidence type="ECO:0008006" key="22">
    <source>
        <dbReference type="Google" id="ProtNLM"/>
    </source>
</evidence>
<dbReference type="EMBL" id="QXFX01000764">
    <property type="protein sequence ID" value="KAE9105019.1"/>
    <property type="molecule type" value="Genomic_DNA"/>
</dbReference>
<dbReference type="Proteomes" id="UP000440367">
    <property type="component" value="Unassembled WGS sequence"/>
</dbReference>
<evidence type="ECO:0000313" key="8">
    <source>
        <dbReference type="EMBL" id="KAE9222472.1"/>
    </source>
</evidence>
<dbReference type="PANTHER" id="PTHR31970">
    <property type="match status" value="1"/>
</dbReference>
<feature type="transmembrane region" description="Helical" evidence="1">
    <location>
        <begin position="135"/>
        <end position="154"/>
    </location>
</feature>
<protein>
    <recommendedName>
        <fullName evidence="22">SLC26A/SulP transporter domain-containing protein</fullName>
    </recommendedName>
</protein>
<evidence type="ECO:0000313" key="19">
    <source>
        <dbReference type="Proteomes" id="UP000476176"/>
    </source>
</evidence>
<dbReference type="AlphaFoldDB" id="A0A6A3EZ16"/>
<keyword evidence="1" id="KW-1133">Transmembrane helix</keyword>
<evidence type="ECO:0000313" key="9">
    <source>
        <dbReference type="EMBL" id="KAE9223402.1"/>
    </source>
</evidence>
<sequence>MLDLLDNLGESATTPILPGAGDRFAKVTGPQIGQPLHRKLFVFTRPGWRAYLKQFMTLQEVSGAFGDIGLFLPLLTALAIGRVNGAPQIEFGAALFFAGVFTSSLALHFNVPIPVQPMKTIAAVAIADKLPNEQIVAAGVLMGVVVGLLALTNIITHASKVVPVAIVRGIQLGVGISLTGKGLKSAYVKAVKFGVGAAGEGKDDVVWFGLDSVTTSLLLGTLCIVFIRSRKVPMALLLFIYGMTVAVYQYLRLRDEYHLPSLALGPKFVAPVVPSTHDFGQAFVYLVLPQLPLTLLNSVVALESLAAELFPTHDKPAGVRRVCFSIAGGNLLFAWLGMLPVCHGAGGLASQYAFGARSSLAMVFLGAFKMFFALLLGSTCVALLQTGIFPASVLGVMLVFSGLSLAVVGLKLETVEDETERDAALLLLLVTASSCLAFNTGVGFLLGFFVHILSTSTSSRLC</sequence>
<gene>
    <name evidence="10" type="ORF">PF001_g12942</name>
    <name evidence="9" type="ORF">PF002_g14976</name>
    <name evidence="8" type="ORF">PF004_g12783</name>
    <name evidence="7" type="ORF">PF005_g13474</name>
    <name evidence="6" type="ORF">PF006_g12623</name>
    <name evidence="4" type="ORF">PF007_g13865</name>
    <name evidence="11" type="ORF">PF008_g12851</name>
    <name evidence="2" type="ORF">PF009_g14785</name>
    <name evidence="5" type="ORF">PF010_g13178</name>
    <name evidence="3" type="ORF">PF011_g11029</name>
</gene>
<dbReference type="EMBL" id="QXGC01000745">
    <property type="protein sequence ID" value="KAE9222472.1"/>
    <property type="molecule type" value="Genomic_DNA"/>
</dbReference>
<dbReference type="Proteomes" id="UP000476176">
    <property type="component" value="Unassembled WGS sequence"/>
</dbReference>
<dbReference type="InterPro" id="IPR031563">
    <property type="entry name" value="MOT1/MOT2"/>
</dbReference>
<dbReference type="Proteomes" id="UP000440732">
    <property type="component" value="Unassembled WGS sequence"/>
</dbReference>
<feature type="transmembrane region" description="Helical" evidence="1">
    <location>
        <begin position="93"/>
        <end position="115"/>
    </location>
</feature>
<evidence type="ECO:0000313" key="7">
    <source>
        <dbReference type="EMBL" id="KAE9205251.1"/>
    </source>
</evidence>
<evidence type="ECO:0000313" key="14">
    <source>
        <dbReference type="Proteomes" id="UP000437068"/>
    </source>
</evidence>
<feature type="transmembrane region" description="Helical" evidence="1">
    <location>
        <begin position="322"/>
        <end position="341"/>
    </location>
</feature>
<evidence type="ECO:0000313" key="13">
    <source>
        <dbReference type="Proteomes" id="UP000433483"/>
    </source>
</evidence>
<evidence type="ECO:0000256" key="1">
    <source>
        <dbReference type="SAM" id="Phobius"/>
    </source>
</evidence>
<evidence type="ECO:0000313" key="17">
    <source>
        <dbReference type="Proteomes" id="UP000441208"/>
    </source>
</evidence>